<evidence type="ECO:0000313" key="2">
    <source>
        <dbReference type="Proteomes" id="UP000319411"/>
    </source>
</evidence>
<name>A0A518XHD9_9GAMM</name>
<protein>
    <submittedName>
        <fullName evidence="1">DUF2655 domain-containing protein</fullName>
    </submittedName>
</protein>
<proteinExistence type="predicted"/>
<accession>A0A518XHD9</accession>
<dbReference type="AntiFam" id="ANF00070">
    <property type="entry name" value="Spurious family"/>
</dbReference>
<dbReference type="AlphaFoldDB" id="A0A518XHD9"/>
<sequence length="35" mass="3878">MPVCRPGRNPQPAKCLIKHHVLRHCCVSVLTGKTP</sequence>
<dbReference type="KEGG" id="pdis:D8B20_06895"/>
<evidence type="ECO:0000313" key="1">
    <source>
        <dbReference type="EMBL" id="QDY43627.1"/>
    </source>
</evidence>
<dbReference type="Proteomes" id="UP000319411">
    <property type="component" value="Chromosome"/>
</dbReference>
<reference evidence="1 2" key="1">
    <citation type="submission" date="2018-10" db="EMBL/GenBank/DDBJ databases">
        <title>Genome Sequencing of Pantoea dispersa DSM 32899.</title>
        <authorList>
            <person name="Nawrath M."/>
            <person name="Ottenheim C."/>
            <person name="Wilm A."/>
            <person name="Zimmermann W."/>
            <person name="Wu J.C."/>
        </authorList>
    </citation>
    <scope>NUCLEOTIDE SEQUENCE [LARGE SCALE GENOMIC DNA]</scope>
    <source>
        <strain evidence="1 2">DSM 32899</strain>
    </source>
</reference>
<keyword evidence="2" id="KW-1185">Reference proteome</keyword>
<organism evidence="1 2">
    <name type="scientific">Candidatus Pantoea soli</name>
    <dbReference type="NCBI Taxonomy" id="3098669"/>
    <lineage>
        <taxon>Bacteria</taxon>
        <taxon>Pseudomonadati</taxon>
        <taxon>Pseudomonadota</taxon>
        <taxon>Gammaproteobacteria</taxon>
        <taxon>Enterobacterales</taxon>
        <taxon>Erwiniaceae</taxon>
        <taxon>Pantoea</taxon>
    </lineage>
</organism>
<dbReference type="EMBL" id="CP032702">
    <property type="protein sequence ID" value="QDY43627.1"/>
    <property type="molecule type" value="Genomic_DNA"/>
</dbReference>
<gene>
    <name evidence="1" type="ORF">D8B20_06895</name>
</gene>